<dbReference type="InterPro" id="IPR012867">
    <property type="entry name" value="DUF1648"/>
</dbReference>
<gene>
    <name evidence="4" type="ORF">CSP5_1652</name>
</gene>
<feature type="transmembrane region" description="Helical" evidence="1">
    <location>
        <begin position="6"/>
        <end position="27"/>
    </location>
</feature>
<feature type="domain" description="DUF1648" evidence="2">
    <location>
        <begin position="145"/>
        <end position="188"/>
    </location>
</feature>
<evidence type="ECO:0000313" key="5">
    <source>
        <dbReference type="Proteomes" id="UP000195607"/>
    </source>
</evidence>
<feature type="transmembrane region" description="Helical" evidence="1">
    <location>
        <begin position="178"/>
        <end position="198"/>
    </location>
</feature>
<evidence type="ECO:0000256" key="1">
    <source>
        <dbReference type="SAM" id="Phobius"/>
    </source>
</evidence>
<feature type="transmembrane region" description="Helical" evidence="1">
    <location>
        <begin position="234"/>
        <end position="254"/>
    </location>
</feature>
<evidence type="ECO:0000259" key="2">
    <source>
        <dbReference type="Pfam" id="PF07853"/>
    </source>
</evidence>
<dbReference type="GeneID" id="41588894"/>
<accession>A0A1N5W3V0</accession>
<keyword evidence="1" id="KW-0812">Transmembrane</keyword>
<feature type="transmembrane region" description="Helical" evidence="1">
    <location>
        <begin position="134"/>
        <end position="158"/>
    </location>
</feature>
<keyword evidence="1" id="KW-0472">Membrane</keyword>
<dbReference type="Pfam" id="PF19124">
    <property type="entry name" value="DUF5808"/>
    <property type="match status" value="1"/>
</dbReference>
<feature type="domain" description="DUF5808" evidence="3">
    <location>
        <begin position="319"/>
        <end position="344"/>
    </location>
</feature>
<evidence type="ECO:0000313" key="4">
    <source>
        <dbReference type="EMBL" id="SIM79998.1"/>
    </source>
</evidence>
<dbReference type="InterPro" id="IPR043831">
    <property type="entry name" value="DUF5808"/>
</dbReference>
<feature type="transmembrane region" description="Helical" evidence="1">
    <location>
        <begin position="56"/>
        <end position="73"/>
    </location>
</feature>
<reference evidence="4 5" key="1">
    <citation type="submission" date="2016-04" db="EMBL/GenBank/DDBJ databases">
        <authorList>
            <person name="Evans L.H."/>
            <person name="Alamgir A."/>
            <person name="Owens N."/>
            <person name="Weber N.D."/>
            <person name="Virtaneva K."/>
            <person name="Barbian K."/>
            <person name="Babar A."/>
            <person name="Rosenke K."/>
        </authorList>
    </citation>
    <scope>NUCLEOTIDE SEQUENCE [LARGE SCALE GENOMIC DNA]</scope>
    <source>
        <strain evidence="5">S5(T) (JCM 30642 \VKM B-2941)</strain>
    </source>
</reference>
<feature type="transmembrane region" description="Helical" evidence="1">
    <location>
        <begin position="260"/>
        <end position="281"/>
    </location>
</feature>
<feature type="transmembrane region" description="Helical" evidence="1">
    <location>
        <begin position="344"/>
        <end position="364"/>
    </location>
</feature>
<dbReference type="RefSeq" id="WP_148690070.1">
    <property type="nucleotide sequence ID" value="NZ_LT671858.1"/>
</dbReference>
<proteinExistence type="predicted"/>
<sequence length="366" mass="41324">MFSFLTLSIFIPVVLFIGLFFAFNPYFTRPELIFGVRLMDYQNFVPVINGMKKRNVIYDLLISVLFLVLALILSVYTSAIIASLFPIAEIIPLTLVYFHFRMSTKELKSSAGEENNKNSTVSAYISKSSMKVGAVWYALPWIELIIFIITGILHYPAIPNRFATHFGLNGKPNEYETKSIFSVFSLLVFTAIPLTVLLEGISYAINRTRSGSNNAQPRKSSIQMKGFNARMVKLLIGINMIILATLFLSSLIIWNVISSSYVAILTLPVILILPLVFWFAASSGQTGWKMYRNLEESPDKGNTVDDDKEWAGGLVYHNKEDSKILVPKRYGVGYTFNFSNKWSWLILIIIIGVPITLTVLLILLRQ</sequence>
<dbReference type="AlphaFoldDB" id="A0A1N5W3V0"/>
<dbReference type="GO" id="GO:0009636">
    <property type="term" value="P:response to toxic substance"/>
    <property type="evidence" value="ECO:0007669"/>
    <property type="project" value="TreeGrafter"/>
</dbReference>
<protein>
    <submittedName>
        <fullName evidence="4">Multipass membrane protein</fullName>
    </submittedName>
</protein>
<organism evidence="4 5">
    <name type="scientific">Cuniculiplasma divulgatum</name>
    <dbReference type="NCBI Taxonomy" id="1673428"/>
    <lineage>
        <taxon>Archaea</taxon>
        <taxon>Methanobacteriati</taxon>
        <taxon>Thermoplasmatota</taxon>
        <taxon>Thermoplasmata</taxon>
        <taxon>Thermoplasmatales</taxon>
        <taxon>Cuniculiplasmataceae</taxon>
        <taxon>Cuniculiplasma</taxon>
    </lineage>
</organism>
<dbReference type="Pfam" id="PF07853">
    <property type="entry name" value="DUF1648"/>
    <property type="match status" value="1"/>
</dbReference>
<dbReference type="PANTHER" id="PTHR37810">
    <property type="entry name" value="IMMUNITY PROTEIN SDPI"/>
    <property type="match status" value="1"/>
</dbReference>
<feature type="transmembrane region" description="Helical" evidence="1">
    <location>
        <begin position="79"/>
        <end position="100"/>
    </location>
</feature>
<dbReference type="EMBL" id="LT671858">
    <property type="protein sequence ID" value="SIM79998.1"/>
    <property type="molecule type" value="Genomic_DNA"/>
</dbReference>
<dbReference type="PANTHER" id="PTHR37810:SF9">
    <property type="entry name" value="MEMBRANE PROTEIN"/>
    <property type="match status" value="1"/>
</dbReference>
<keyword evidence="1" id="KW-1133">Transmembrane helix</keyword>
<evidence type="ECO:0000259" key="3">
    <source>
        <dbReference type="Pfam" id="PF19124"/>
    </source>
</evidence>
<dbReference type="Proteomes" id="UP000195607">
    <property type="component" value="Chromosome I"/>
</dbReference>
<name>A0A1N5W3V0_9ARCH</name>